<dbReference type="RefSeq" id="WP_307555052.1">
    <property type="nucleotide sequence ID" value="NZ_JAUSQU010000001.1"/>
</dbReference>
<keyword evidence="3" id="KW-1185">Reference proteome</keyword>
<keyword evidence="1" id="KW-1133">Transmembrane helix</keyword>
<reference evidence="2 3" key="1">
    <citation type="submission" date="2023-07" db="EMBL/GenBank/DDBJ databases">
        <title>Sequencing the genomes of 1000 actinobacteria strains.</title>
        <authorList>
            <person name="Klenk H.-P."/>
        </authorList>
    </citation>
    <scope>NUCLEOTIDE SEQUENCE [LARGE SCALE GENOMIC DNA]</scope>
    <source>
        <strain evidence="2 3">DSM 46740</strain>
    </source>
</reference>
<keyword evidence="1" id="KW-0472">Membrane</keyword>
<keyword evidence="1" id="KW-0812">Transmembrane</keyword>
<proteinExistence type="predicted"/>
<evidence type="ECO:0000313" key="2">
    <source>
        <dbReference type="EMBL" id="MDP9841591.1"/>
    </source>
</evidence>
<gene>
    <name evidence="2" type="ORF">J2853_000802</name>
</gene>
<evidence type="ECO:0000313" key="3">
    <source>
        <dbReference type="Proteomes" id="UP001225356"/>
    </source>
</evidence>
<dbReference type="EMBL" id="JAUSQU010000001">
    <property type="protein sequence ID" value="MDP9841591.1"/>
    <property type="molecule type" value="Genomic_DNA"/>
</dbReference>
<name>A0ABT9Q4C4_9ACTN</name>
<sequence length="192" mass="21279">MDIDKLRLRIEELSQRFGVDPPDVVYGEPPQGADCTLKRRGKSSLIIVGATFETMPEHAQEADLAWVIAASDRERLRKEGVPARVARSIGAAIGITGVLLFFLVGSIVLAVTASLTLLIVIGLPIMMRAQVYTLDRRVAEVCGRETVHRALEYWQENPPRMRGLYRLVMKLQPSSARRAARLTSARTTPFPA</sequence>
<comment type="caution">
    <text evidence="2">The sequence shown here is derived from an EMBL/GenBank/DDBJ whole genome shotgun (WGS) entry which is preliminary data.</text>
</comment>
<accession>A0ABT9Q4C4</accession>
<feature type="transmembrane region" description="Helical" evidence="1">
    <location>
        <begin position="85"/>
        <end position="103"/>
    </location>
</feature>
<feature type="transmembrane region" description="Helical" evidence="1">
    <location>
        <begin position="109"/>
        <end position="127"/>
    </location>
</feature>
<evidence type="ECO:0000256" key="1">
    <source>
        <dbReference type="SAM" id="Phobius"/>
    </source>
</evidence>
<protein>
    <recommendedName>
        <fullName evidence="4">DUF3040 domain-containing protein</fullName>
    </recommendedName>
</protein>
<organism evidence="2 3">
    <name type="scientific">Streptosporangium lutulentum</name>
    <dbReference type="NCBI Taxonomy" id="1461250"/>
    <lineage>
        <taxon>Bacteria</taxon>
        <taxon>Bacillati</taxon>
        <taxon>Actinomycetota</taxon>
        <taxon>Actinomycetes</taxon>
        <taxon>Streptosporangiales</taxon>
        <taxon>Streptosporangiaceae</taxon>
        <taxon>Streptosporangium</taxon>
    </lineage>
</organism>
<evidence type="ECO:0008006" key="4">
    <source>
        <dbReference type="Google" id="ProtNLM"/>
    </source>
</evidence>
<dbReference type="Proteomes" id="UP001225356">
    <property type="component" value="Unassembled WGS sequence"/>
</dbReference>